<keyword evidence="5 11" id="KW-0694">RNA-binding</keyword>
<dbReference type="InterPro" id="IPR047575">
    <property type="entry name" value="Sm"/>
</dbReference>
<dbReference type="AlphaFoldDB" id="A0AAJ0GF95"/>
<dbReference type="EMBL" id="JAWDJX010000006">
    <property type="protein sequence ID" value="KAK3056396.1"/>
    <property type="molecule type" value="Genomic_DNA"/>
</dbReference>
<feature type="domain" description="Sm" evidence="13">
    <location>
        <begin position="37"/>
        <end position="112"/>
    </location>
</feature>
<proteinExistence type="inferred from homology"/>
<dbReference type="PANTHER" id="PTHR15588:SF8">
    <property type="entry name" value="U6 SNRNA-ASSOCIATED SM-LIKE PROTEIN LSM1"/>
    <property type="match status" value="1"/>
</dbReference>
<dbReference type="GO" id="GO:1990726">
    <property type="term" value="C:Lsm1-7-Pat1 complex"/>
    <property type="evidence" value="ECO:0007669"/>
    <property type="project" value="TreeGrafter"/>
</dbReference>
<keyword evidence="15" id="KW-1185">Reference proteome</keyword>
<dbReference type="GO" id="GO:0000290">
    <property type="term" value="P:deadenylation-dependent decapping of nuclear-transcribed mRNA"/>
    <property type="evidence" value="ECO:0007669"/>
    <property type="project" value="TreeGrafter"/>
</dbReference>
<evidence type="ECO:0000256" key="5">
    <source>
        <dbReference type="ARBA" id="ARBA00022884"/>
    </source>
</evidence>
<comment type="function">
    <text evidence="8">Plays a role in the degradation of histone mRNAs, the only eukaryotic mRNAs that are not polyadenylated. Probably also part of an LSm subunits-containing complex involved in the general process of mRNA degradation.</text>
</comment>
<evidence type="ECO:0000313" key="15">
    <source>
        <dbReference type="Proteomes" id="UP001271007"/>
    </source>
</evidence>
<dbReference type="GO" id="GO:0008380">
    <property type="term" value="P:RNA splicing"/>
    <property type="evidence" value="ECO:0007669"/>
    <property type="project" value="UniProtKB-KW"/>
</dbReference>
<dbReference type="SUPFAM" id="SSF50182">
    <property type="entry name" value="Sm-like ribonucleoproteins"/>
    <property type="match status" value="1"/>
</dbReference>
<organism evidence="14 15">
    <name type="scientific">Extremus antarcticus</name>
    <dbReference type="NCBI Taxonomy" id="702011"/>
    <lineage>
        <taxon>Eukaryota</taxon>
        <taxon>Fungi</taxon>
        <taxon>Dikarya</taxon>
        <taxon>Ascomycota</taxon>
        <taxon>Pezizomycotina</taxon>
        <taxon>Dothideomycetes</taxon>
        <taxon>Dothideomycetidae</taxon>
        <taxon>Mycosphaerellales</taxon>
        <taxon>Extremaceae</taxon>
        <taxon>Extremus</taxon>
    </lineage>
</organism>
<dbReference type="InterPro" id="IPR034104">
    <property type="entry name" value="Lsm1"/>
</dbReference>
<dbReference type="Gene3D" id="2.30.30.100">
    <property type="match status" value="1"/>
</dbReference>
<comment type="subcellular location">
    <subcellularLocation>
        <location evidence="11">Cytoplasm</location>
    </subcellularLocation>
    <subcellularLocation>
        <location evidence="11">Cytoplasm</location>
        <location evidence="11">P-body</location>
    </subcellularLocation>
</comment>
<keyword evidence="6" id="KW-0508">mRNA splicing</keyword>
<evidence type="ECO:0000256" key="9">
    <source>
        <dbReference type="ARBA" id="ARBA00062159"/>
    </source>
</evidence>
<evidence type="ECO:0000256" key="10">
    <source>
        <dbReference type="ARBA" id="ARBA00067756"/>
    </source>
</evidence>
<dbReference type="Pfam" id="PF01423">
    <property type="entry name" value="LSM"/>
    <property type="match status" value="1"/>
</dbReference>
<keyword evidence="4 11" id="KW-0507">mRNA processing</keyword>
<evidence type="ECO:0000313" key="14">
    <source>
        <dbReference type="EMBL" id="KAK3056396.1"/>
    </source>
</evidence>
<dbReference type="GO" id="GO:0003729">
    <property type="term" value="F:mRNA binding"/>
    <property type="evidence" value="ECO:0007669"/>
    <property type="project" value="TreeGrafter"/>
</dbReference>
<comment type="function">
    <text evidence="11">Component of the cytoplasmic LSM1-LSM7 complex which is involved in mRNA degradation.</text>
</comment>
<keyword evidence="2 11" id="KW-0963">Cytoplasm</keyword>
<evidence type="ECO:0000256" key="1">
    <source>
        <dbReference type="ARBA" id="ARBA00006850"/>
    </source>
</evidence>
<keyword evidence="3" id="KW-0597">Phosphoprotein</keyword>
<dbReference type="Proteomes" id="UP001271007">
    <property type="component" value="Unassembled WGS sequence"/>
</dbReference>
<keyword evidence="7 11" id="KW-0687">Ribonucleoprotein</keyword>
<sequence>MENLNLHDAAPRPLSSMQNQMPPGPPPVPQLPPQMFTTAAQLLDLTDKKLMVSLRDGRKLIGVLRSWDQFGNLVLQSTVERLFVQHLYADIERGLFLVRGENVLLLGEIDLDKDDYVPEPYELAPVERVFALKKAEDAERGRVEKRRQRTLAGYGFEGEHAGEAIL</sequence>
<comment type="similarity">
    <text evidence="1 11">Belongs to the snRNP Sm proteins family.</text>
</comment>
<accession>A0AAJ0GF95</accession>
<dbReference type="PROSITE" id="PS52002">
    <property type="entry name" value="SM"/>
    <property type="match status" value="1"/>
</dbReference>
<dbReference type="SMART" id="SM00651">
    <property type="entry name" value="Sm"/>
    <property type="match status" value="1"/>
</dbReference>
<evidence type="ECO:0000256" key="4">
    <source>
        <dbReference type="ARBA" id="ARBA00022664"/>
    </source>
</evidence>
<dbReference type="GO" id="GO:0006397">
    <property type="term" value="P:mRNA processing"/>
    <property type="evidence" value="ECO:0007669"/>
    <property type="project" value="UniProtKB-UniRule"/>
</dbReference>
<evidence type="ECO:0000256" key="2">
    <source>
        <dbReference type="ARBA" id="ARBA00022490"/>
    </source>
</evidence>
<protein>
    <recommendedName>
        <fullName evidence="10 11">U6 snRNA-associated Sm-like protein LSm1</fullName>
    </recommendedName>
</protein>
<evidence type="ECO:0000256" key="3">
    <source>
        <dbReference type="ARBA" id="ARBA00022553"/>
    </source>
</evidence>
<comment type="caution">
    <text evidence="14">The sequence shown here is derived from an EMBL/GenBank/DDBJ whole genome shotgun (WGS) entry which is preliminary data.</text>
</comment>
<reference evidence="14" key="1">
    <citation type="submission" date="2023-04" db="EMBL/GenBank/DDBJ databases">
        <title>Black Yeasts Isolated from many extreme environments.</title>
        <authorList>
            <person name="Coleine C."/>
            <person name="Stajich J.E."/>
            <person name="Selbmann L."/>
        </authorList>
    </citation>
    <scope>NUCLEOTIDE SEQUENCE</scope>
    <source>
        <strain evidence="14">CCFEE 5312</strain>
    </source>
</reference>
<evidence type="ECO:0000256" key="7">
    <source>
        <dbReference type="ARBA" id="ARBA00023274"/>
    </source>
</evidence>
<evidence type="ECO:0000256" key="8">
    <source>
        <dbReference type="ARBA" id="ARBA00056858"/>
    </source>
</evidence>
<comment type="subunit">
    <text evidence="9">Interacts with SLBP; interaction with SLBP occurs when histone mRNA is being rapidly degraded during the S phase. LSm subunits form a heteromer with a donut shape.</text>
</comment>
<dbReference type="InterPro" id="IPR010920">
    <property type="entry name" value="LSM_dom_sf"/>
</dbReference>
<evidence type="ECO:0000256" key="12">
    <source>
        <dbReference type="SAM" id="MobiDB-lite"/>
    </source>
</evidence>
<dbReference type="InterPro" id="IPR001163">
    <property type="entry name" value="Sm_dom_euk/arc"/>
</dbReference>
<gene>
    <name evidence="11" type="primary">LSM1</name>
    <name evidence="14" type="ORF">LTR09_002903</name>
</gene>
<evidence type="ECO:0000256" key="11">
    <source>
        <dbReference type="RuleBase" id="RU365047"/>
    </source>
</evidence>
<dbReference type="CDD" id="cd01728">
    <property type="entry name" value="LSm1"/>
    <property type="match status" value="1"/>
</dbReference>
<comment type="subunit">
    <text evidence="11">Component of the heptameric LSM1-LSM7 complex that forms a seven-membered ring structure with a donut shape.</text>
</comment>
<dbReference type="FunFam" id="2.30.30.100:FF:000021">
    <property type="entry name" value="U6 snRNA-associated Sm-like protein LSm1"/>
    <property type="match status" value="1"/>
</dbReference>
<dbReference type="PANTHER" id="PTHR15588">
    <property type="entry name" value="LSM1"/>
    <property type="match status" value="1"/>
</dbReference>
<dbReference type="GO" id="GO:0000932">
    <property type="term" value="C:P-body"/>
    <property type="evidence" value="ECO:0007669"/>
    <property type="project" value="UniProtKB-SubCell"/>
</dbReference>
<evidence type="ECO:0000259" key="13">
    <source>
        <dbReference type="PROSITE" id="PS52002"/>
    </source>
</evidence>
<feature type="region of interest" description="Disordered" evidence="12">
    <location>
        <begin position="1"/>
        <end position="30"/>
    </location>
</feature>
<dbReference type="InterPro" id="IPR044642">
    <property type="entry name" value="PTHR15588"/>
</dbReference>
<name>A0AAJ0GF95_9PEZI</name>
<dbReference type="GO" id="GO:1990904">
    <property type="term" value="C:ribonucleoprotein complex"/>
    <property type="evidence" value="ECO:0007669"/>
    <property type="project" value="UniProtKB-KW"/>
</dbReference>
<evidence type="ECO:0000256" key="6">
    <source>
        <dbReference type="ARBA" id="ARBA00023187"/>
    </source>
</evidence>